<keyword evidence="3" id="KW-0238">DNA-binding</keyword>
<dbReference type="PANTHER" id="PTHR31221:SF358">
    <property type="entry name" value="WRKY TRANSCRIPTION FACTOR 71"/>
    <property type="match status" value="1"/>
</dbReference>
<comment type="subcellular location">
    <subcellularLocation>
        <location evidence="1">Nucleus</location>
    </subcellularLocation>
</comment>
<sequence>MRIKGFLWVTRCTTAGCGVKKRVERSSEDPSIVVTTYQGQHTHLTPTTPRGSFMFPLETVAYRSGHGILAPSPATPPLHSPQSYFYHHQQQHLYSSLTCSTDVYKPASLPPLSTSRRDDGLLQNMVPWEMRKEPNAEMMNVRYGVKCEKKVGEIEDLYGI</sequence>
<evidence type="ECO:0000256" key="1">
    <source>
        <dbReference type="ARBA" id="ARBA00004123"/>
    </source>
</evidence>
<accession>A0AAN7K6S9</accession>
<gene>
    <name evidence="7" type="ORF">SAY87_022302</name>
</gene>
<keyword evidence="2" id="KW-0805">Transcription regulation</keyword>
<evidence type="ECO:0000256" key="4">
    <source>
        <dbReference type="ARBA" id="ARBA00023163"/>
    </source>
</evidence>
<dbReference type="InterPro" id="IPR003657">
    <property type="entry name" value="WRKY_dom"/>
</dbReference>
<dbReference type="EMBL" id="JAXIOK010000011">
    <property type="protein sequence ID" value="KAK4759171.1"/>
    <property type="molecule type" value="Genomic_DNA"/>
</dbReference>
<evidence type="ECO:0000256" key="5">
    <source>
        <dbReference type="ARBA" id="ARBA00023242"/>
    </source>
</evidence>
<organism evidence="7 8">
    <name type="scientific">Trapa incisa</name>
    <dbReference type="NCBI Taxonomy" id="236973"/>
    <lineage>
        <taxon>Eukaryota</taxon>
        <taxon>Viridiplantae</taxon>
        <taxon>Streptophyta</taxon>
        <taxon>Embryophyta</taxon>
        <taxon>Tracheophyta</taxon>
        <taxon>Spermatophyta</taxon>
        <taxon>Magnoliopsida</taxon>
        <taxon>eudicotyledons</taxon>
        <taxon>Gunneridae</taxon>
        <taxon>Pentapetalae</taxon>
        <taxon>rosids</taxon>
        <taxon>malvids</taxon>
        <taxon>Myrtales</taxon>
        <taxon>Lythraceae</taxon>
        <taxon>Trapa</taxon>
    </lineage>
</organism>
<name>A0AAN7K6S9_9MYRT</name>
<evidence type="ECO:0000256" key="3">
    <source>
        <dbReference type="ARBA" id="ARBA00023125"/>
    </source>
</evidence>
<dbReference type="InterPro" id="IPR036576">
    <property type="entry name" value="WRKY_dom_sf"/>
</dbReference>
<reference evidence="7 8" key="1">
    <citation type="journal article" date="2023" name="Hortic Res">
        <title>Pangenome of water caltrop reveals structural variations and asymmetric subgenome divergence after allopolyploidization.</title>
        <authorList>
            <person name="Zhang X."/>
            <person name="Chen Y."/>
            <person name="Wang L."/>
            <person name="Yuan Y."/>
            <person name="Fang M."/>
            <person name="Shi L."/>
            <person name="Lu R."/>
            <person name="Comes H.P."/>
            <person name="Ma Y."/>
            <person name="Chen Y."/>
            <person name="Huang G."/>
            <person name="Zhou Y."/>
            <person name="Zheng Z."/>
            <person name="Qiu Y."/>
        </authorList>
    </citation>
    <scope>NUCLEOTIDE SEQUENCE [LARGE SCALE GENOMIC DNA]</scope>
    <source>
        <tissue evidence="7">Roots</tissue>
    </source>
</reference>
<keyword evidence="8" id="KW-1185">Reference proteome</keyword>
<dbReference type="Proteomes" id="UP001345219">
    <property type="component" value="Chromosome 17"/>
</dbReference>
<dbReference type="SMART" id="SM00774">
    <property type="entry name" value="WRKY"/>
    <property type="match status" value="1"/>
</dbReference>
<dbReference type="GO" id="GO:0005634">
    <property type="term" value="C:nucleus"/>
    <property type="evidence" value="ECO:0007669"/>
    <property type="project" value="UniProtKB-SubCell"/>
</dbReference>
<dbReference type="GO" id="GO:0043565">
    <property type="term" value="F:sequence-specific DNA binding"/>
    <property type="evidence" value="ECO:0007669"/>
    <property type="project" value="InterPro"/>
</dbReference>
<evidence type="ECO:0000313" key="7">
    <source>
        <dbReference type="EMBL" id="KAK4759171.1"/>
    </source>
</evidence>
<evidence type="ECO:0000313" key="8">
    <source>
        <dbReference type="Proteomes" id="UP001345219"/>
    </source>
</evidence>
<evidence type="ECO:0000256" key="2">
    <source>
        <dbReference type="ARBA" id="ARBA00023015"/>
    </source>
</evidence>
<dbReference type="SUPFAM" id="SSF118290">
    <property type="entry name" value="WRKY DNA-binding domain"/>
    <property type="match status" value="1"/>
</dbReference>
<dbReference type="Gene3D" id="2.20.25.80">
    <property type="entry name" value="WRKY domain"/>
    <property type="match status" value="1"/>
</dbReference>
<dbReference type="PROSITE" id="PS50811">
    <property type="entry name" value="WRKY"/>
    <property type="match status" value="1"/>
</dbReference>
<dbReference type="AlphaFoldDB" id="A0AAN7K6S9"/>
<dbReference type="GO" id="GO:0003700">
    <property type="term" value="F:DNA-binding transcription factor activity"/>
    <property type="evidence" value="ECO:0007669"/>
    <property type="project" value="InterPro"/>
</dbReference>
<feature type="domain" description="WRKY" evidence="6">
    <location>
        <begin position="11"/>
        <end position="46"/>
    </location>
</feature>
<dbReference type="PANTHER" id="PTHR31221">
    <property type="entry name" value="WRKY TRANSCRIPTION FACTOR PROTEIN 1-RELATED"/>
    <property type="match status" value="1"/>
</dbReference>
<comment type="caution">
    <text evidence="7">The sequence shown here is derived from an EMBL/GenBank/DDBJ whole genome shotgun (WGS) entry which is preliminary data.</text>
</comment>
<keyword evidence="5" id="KW-0539">Nucleus</keyword>
<proteinExistence type="predicted"/>
<keyword evidence="4" id="KW-0804">Transcription</keyword>
<dbReference type="InterPro" id="IPR044810">
    <property type="entry name" value="WRKY_plant"/>
</dbReference>
<evidence type="ECO:0000259" key="6">
    <source>
        <dbReference type="PROSITE" id="PS50811"/>
    </source>
</evidence>
<protein>
    <recommendedName>
        <fullName evidence="6">WRKY domain-containing protein</fullName>
    </recommendedName>
</protein>
<dbReference type="Pfam" id="PF03106">
    <property type="entry name" value="WRKY"/>
    <property type="match status" value="1"/>
</dbReference>